<dbReference type="EMBL" id="JAFNEN010007603">
    <property type="protein sequence ID" value="KAG8155652.1"/>
    <property type="molecule type" value="Genomic_DNA"/>
</dbReference>
<evidence type="ECO:0000313" key="3">
    <source>
        <dbReference type="Proteomes" id="UP000827092"/>
    </source>
</evidence>
<protein>
    <submittedName>
        <fullName evidence="2">Uncharacterized protein</fullName>
    </submittedName>
</protein>
<organism evidence="2 3">
    <name type="scientific">Oedothorax gibbosus</name>
    <dbReference type="NCBI Taxonomy" id="931172"/>
    <lineage>
        <taxon>Eukaryota</taxon>
        <taxon>Metazoa</taxon>
        <taxon>Ecdysozoa</taxon>
        <taxon>Arthropoda</taxon>
        <taxon>Chelicerata</taxon>
        <taxon>Arachnida</taxon>
        <taxon>Araneae</taxon>
        <taxon>Araneomorphae</taxon>
        <taxon>Entelegynae</taxon>
        <taxon>Araneoidea</taxon>
        <taxon>Linyphiidae</taxon>
        <taxon>Erigoninae</taxon>
        <taxon>Oedothorax</taxon>
    </lineage>
</organism>
<feature type="region of interest" description="Disordered" evidence="1">
    <location>
        <begin position="1"/>
        <end position="46"/>
    </location>
</feature>
<gene>
    <name evidence="2" type="ORF">JTE90_004770</name>
</gene>
<dbReference type="AlphaFoldDB" id="A0AAV6TDI3"/>
<dbReference type="Proteomes" id="UP000827092">
    <property type="component" value="Unassembled WGS sequence"/>
</dbReference>
<evidence type="ECO:0000313" key="2">
    <source>
        <dbReference type="EMBL" id="KAG8155652.1"/>
    </source>
</evidence>
<feature type="compositionally biased region" description="Basic and acidic residues" evidence="1">
    <location>
        <begin position="1"/>
        <end position="10"/>
    </location>
</feature>
<name>A0AAV6TDI3_9ARAC</name>
<proteinExistence type="predicted"/>
<evidence type="ECO:0000256" key="1">
    <source>
        <dbReference type="SAM" id="MobiDB-lite"/>
    </source>
</evidence>
<comment type="caution">
    <text evidence="2">The sequence shown here is derived from an EMBL/GenBank/DDBJ whole genome shotgun (WGS) entry which is preliminary data.</text>
</comment>
<feature type="compositionally biased region" description="Gly residues" evidence="1">
    <location>
        <begin position="36"/>
        <end position="45"/>
    </location>
</feature>
<accession>A0AAV6TDI3</accession>
<feature type="non-terminal residue" evidence="2">
    <location>
        <position position="1"/>
    </location>
</feature>
<reference evidence="2 3" key="1">
    <citation type="journal article" date="2022" name="Nat. Ecol. Evol.">
        <title>A masculinizing supergene underlies an exaggerated male reproductive morph in a spider.</title>
        <authorList>
            <person name="Hendrickx F."/>
            <person name="De Corte Z."/>
            <person name="Sonet G."/>
            <person name="Van Belleghem S.M."/>
            <person name="Kostlbacher S."/>
            <person name="Vangestel C."/>
        </authorList>
    </citation>
    <scope>NUCLEOTIDE SEQUENCE [LARGE SCALE GENOMIC DNA]</scope>
    <source>
        <strain evidence="2">W744_W776</strain>
    </source>
</reference>
<keyword evidence="3" id="KW-1185">Reference proteome</keyword>
<sequence length="120" mass="12659">APPRPIDAKKLAPFWAGTSPEKNDAVPQKTPKAKQGSGGSGGRYTGGQIQKAIQREKGYPMARRCIGIPVVLRMSGPVFSPYGYSGHHNFLWGQGSGTEVGGGTVGGHDPFQIIKEVSGR</sequence>